<proteinExistence type="predicted"/>
<dbReference type="GO" id="GO:0016740">
    <property type="term" value="F:transferase activity"/>
    <property type="evidence" value="ECO:0007669"/>
    <property type="project" value="UniProtKB-KW"/>
</dbReference>
<protein>
    <submittedName>
        <fullName evidence="2">Polysaccharide pyruvyl transferase</fullName>
    </submittedName>
</protein>
<keyword evidence="3" id="KW-1185">Reference proteome</keyword>
<dbReference type="RefSeq" id="WP_053567140.1">
    <property type="nucleotide sequence ID" value="NZ_FCNY02000034.1"/>
</dbReference>
<dbReference type="EMBL" id="FCNY02000034">
    <property type="protein sequence ID" value="SAL70439.1"/>
    <property type="molecule type" value="Genomic_DNA"/>
</dbReference>
<dbReference type="PANTHER" id="PTHR36836">
    <property type="entry name" value="COLANIC ACID BIOSYNTHESIS PROTEIN WCAK"/>
    <property type="match status" value="1"/>
</dbReference>
<dbReference type="InterPro" id="IPR007345">
    <property type="entry name" value="Polysacch_pyruvyl_Trfase"/>
</dbReference>
<evidence type="ECO:0000259" key="1">
    <source>
        <dbReference type="Pfam" id="PF04230"/>
    </source>
</evidence>
<evidence type="ECO:0000313" key="3">
    <source>
        <dbReference type="Proteomes" id="UP000054740"/>
    </source>
</evidence>
<feature type="domain" description="Polysaccharide pyruvyl transferase" evidence="1">
    <location>
        <begin position="17"/>
        <end position="320"/>
    </location>
</feature>
<dbReference type="PANTHER" id="PTHR36836:SF1">
    <property type="entry name" value="COLANIC ACID BIOSYNTHESIS PROTEIN WCAK"/>
    <property type="match status" value="1"/>
</dbReference>
<name>A0A158JPQ7_CABCO</name>
<reference evidence="3" key="1">
    <citation type="submission" date="2016-01" db="EMBL/GenBank/DDBJ databases">
        <authorList>
            <person name="Peeters C."/>
        </authorList>
    </citation>
    <scope>NUCLEOTIDE SEQUENCE [LARGE SCALE GENOMIC DNA]</scope>
</reference>
<keyword evidence="2" id="KW-0808">Transferase</keyword>
<dbReference type="Proteomes" id="UP000054740">
    <property type="component" value="Unassembled WGS sequence"/>
</dbReference>
<evidence type="ECO:0000313" key="2">
    <source>
        <dbReference type="EMBL" id="SAL70439.1"/>
    </source>
</evidence>
<dbReference type="AlphaFoldDB" id="A0A158JPQ7"/>
<dbReference type="Pfam" id="PF04230">
    <property type="entry name" value="PS_pyruv_trans"/>
    <property type="match status" value="1"/>
</dbReference>
<sequence>MKPIQNIVMLHAYSRRNSGDGLLVDLCTALLREAFGPQIRVAVVAADPASFPEYDDVLPAPVIASRGLARVEAAASTACRLATSSLDTLRQRLAQADLIVGVGGGYLRARDGFEMLKLELGHLVQVDAARAARKPTVYLPQSIGPAMACTSGLSSLAGRRLREALSSFDAVCVRDDRSQEFLRGNANVCRMPDMAVLEFARARDAVLARAASRRHDVAHVALVLREAPSWSREQCERYAHSTRELITLLQGQCRLSFAVQSTGRGNDDAAYYRRMGLGGELPSLRHLLQHDTPDAVVSVRLHGALETLLHGVPAFHLSYERKGFGAFGDLDIPGWVANAADFDAEAVVRHLFSPQALPAFWDATEGALSRIATQRASLIEVLRRAAGVEPTRPGPRVESPQLADVQG</sequence>
<accession>A0A158JPQ7</accession>
<organism evidence="2 3">
    <name type="scientific">Caballeronia cordobensis</name>
    <name type="common">Burkholderia cordobensis</name>
    <dbReference type="NCBI Taxonomy" id="1353886"/>
    <lineage>
        <taxon>Bacteria</taxon>
        <taxon>Pseudomonadati</taxon>
        <taxon>Pseudomonadota</taxon>
        <taxon>Betaproteobacteria</taxon>
        <taxon>Burkholderiales</taxon>
        <taxon>Burkholderiaceae</taxon>
        <taxon>Caballeronia</taxon>
    </lineage>
</organism>
<gene>
    <name evidence="2" type="ORF">AWB70_07142</name>
</gene>